<name>A0ABU0F979_9HYPH</name>
<organism evidence="1 2">
    <name type="scientific">Labrys monachus</name>
    <dbReference type="NCBI Taxonomy" id="217067"/>
    <lineage>
        <taxon>Bacteria</taxon>
        <taxon>Pseudomonadati</taxon>
        <taxon>Pseudomonadota</taxon>
        <taxon>Alphaproteobacteria</taxon>
        <taxon>Hyphomicrobiales</taxon>
        <taxon>Xanthobacteraceae</taxon>
        <taxon>Labrys</taxon>
    </lineage>
</organism>
<protein>
    <submittedName>
        <fullName evidence="1">Uncharacterized protein</fullName>
    </submittedName>
</protein>
<proteinExistence type="predicted"/>
<evidence type="ECO:0000313" key="1">
    <source>
        <dbReference type="EMBL" id="MDQ0391130.1"/>
    </source>
</evidence>
<gene>
    <name evidence="1" type="ORF">J3R73_000922</name>
</gene>
<keyword evidence="2" id="KW-1185">Reference proteome</keyword>
<dbReference type="EMBL" id="JAUSVK010000001">
    <property type="protein sequence ID" value="MDQ0391130.1"/>
    <property type="molecule type" value="Genomic_DNA"/>
</dbReference>
<evidence type="ECO:0000313" key="2">
    <source>
        <dbReference type="Proteomes" id="UP001237448"/>
    </source>
</evidence>
<dbReference type="Proteomes" id="UP001237448">
    <property type="component" value="Unassembled WGS sequence"/>
</dbReference>
<reference evidence="1 2" key="1">
    <citation type="submission" date="2023-07" db="EMBL/GenBank/DDBJ databases">
        <title>Genomic Encyclopedia of Type Strains, Phase IV (KMG-IV): sequencing the most valuable type-strain genomes for metagenomic binning, comparative biology and taxonomic classification.</title>
        <authorList>
            <person name="Goeker M."/>
        </authorList>
    </citation>
    <scope>NUCLEOTIDE SEQUENCE [LARGE SCALE GENOMIC DNA]</scope>
    <source>
        <strain evidence="1 2">DSM 5896</strain>
    </source>
</reference>
<accession>A0ABU0F979</accession>
<sequence length="73" mass="7594">MSPAILEFLQAASALIPLIVKAGEDVTPFIVNIVSSVMNGKDPTAEDWAALQAKESALRAKLQNALDDDGAAA</sequence>
<dbReference type="RefSeq" id="WP_307422973.1">
    <property type="nucleotide sequence ID" value="NZ_JAUSVK010000001.1"/>
</dbReference>
<comment type="caution">
    <text evidence="1">The sequence shown here is derived from an EMBL/GenBank/DDBJ whole genome shotgun (WGS) entry which is preliminary data.</text>
</comment>